<name>A0A5D0MGA7_9BACT</name>
<sequence length="201" mass="23641">MEAKKGKRVKIIEASQYLFMRYSISKVTVKEIADHAGVSKKTIYNYFDSKNELQKEAILSFLKTVTGKVNSISQNDNLDFFGKIERWINFASRFLFDLNEVFIEDVQKNHPDIWKIIEHHRKNNILKLFSSIINCGKKEGYVKEDIDEDFISELFYQNIKIVTDADFIYKSNYSIKKNVVQFVEIFFNGLLKDKKNIDINL</sequence>
<evidence type="ECO:0000256" key="1">
    <source>
        <dbReference type="ARBA" id="ARBA00023125"/>
    </source>
</evidence>
<proteinExistence type="predicted"/>
<gene>
    <name evidence="4" type="ORF">FXF47_08290</name>
</gene>
<protein>
    <submittedName>
        <fullName evidence="4">TetR/AcrR family transcriptional regulator</fullName>
    </submittedName>
</protein>
<dbReference type="PROSITE" id="PS50977">
    <property type="entry name" value="HTH_TETR_2"/>
    <property type="match status" value="1"/>
</dbReference>
<dbReference type="Proteomes" id="UP000324143">
    <property type="component" value="Unassembled WGS sequence"/>
</dbReference>
<reference evidence="4" key="1">
    <citation type="submission" date="2019-08" db="EMBL/GenBank/DDBJ databases">
        <title>Genomic characterization of a novel candidate phylum (ARYD3) from a high temperature, high salinity tertiary oil reservoir in north central Oklahoma, USA.</title>
        <authorList>
            <person name="Youssef N.H."/>
            <person name="Yadav A."/>
            <person name="Elshahed M.S."/>
        </authorList>
    </citation>
    <scope>NUCLEOTIDE SEQUENCE [LARGE SCALE GENOMIC DNA]</scope>
    <source>
        <strain evidence="4">ARYD3</strain>
    </source>
</reference>
<feature type="DNA-binding region" description="H-T-H motif" evidence="2">
    <location>
        <begin position="28"/>
        <end position="47"/>
    </location>
</feature>
<dbReference type="SUPFAM" id="SSF46689">
    <property type="entry name" value="Homeodomain-like"/>
    <property type="match status" value="1"/>
</dbReference>
<dbReference type="PANTHER" id="PTHR30328:SF54">
    <property type="entry name" value="HTH-TYPE TRANSCRIPTIONAL REPRESSOR SCO4008"/>
    <property type="match status" value="1"/>
</dbReference>
<evidence type="ECO:0000259" key="3">
    <source>
        <dbReference type="PROSITE" id="PS50977"/>
    </source>
</evidence>
<dbReference type="EMBL" id="VSIX01000097">
    <property type="protein sequence ID" value="TYB30623.1"/>
    <property type="molecule type" value="Genomic_DNA"/>
</dbReference>
<feature type="domain" description="HTH tetR-type" evidence="3">
    <location>
        <begin position="5"/>
        <end position="65"/>
    </location>
</feature>
<dbReference type="PANTHER" id="PTHR30328">
    <property type="entry name" value="TRANSCRIPTIONAL REPRESSOR"/>
    <property type="match status" value="1"/>
</dbReference>
<dbReference type="Gene3D" id="1.10.357.10">
    <property type="entry name" value="Tetracycline Repressor, domain 2"/>
    <property type="match status" value="1"/>
</dbReference>
<dbReference type="SUPFAM" id="SSF48498">
    <property type="entry name" value="Tetracyclin repressor-like, C-terminal domain"/>
    <property type="match status" value="1"/>
</dbReference>
<dbReference type="Pfam" id="PF00440">
    <property type="entry name" value="TetR_N"/>
    <property type="match status" value="1"/>
</dbReference>
<comment type="caution">
    <text evidence="4">The sequence shown here is derived from an EMBL/GenBank/DDBJ whole genome shotgun (WGS) entry which is preliminary data.</text>
</comment>
<dbReference type="InterPro" id="IPR036271">
    <property type="entry name" value="Tet_transcr_reg_TetR-rel_C_sf"/>
</dbReference>
<dbReference type="AlphaFoldDB" id="A0A5D0MGA7"/>
<organism evidence="4 5">
    <name type="scientific">Candidatus Mcinerneyibacterium aminivorans</name>
    <dbReference type="NCBI Taxonomy" id="2703815"/>
    <lineage>
        <taxon>Bacteria</taxon>
        <taxon>Candidatus Macinerneyibacteriota</taxon>
        <taxon>Candidatus Mcinerneyibacteria</taxon>
        <taxon>Candidatus Mcinerneyibacteriales</taxon>
        <taxon>Candidatus Mcinerneyibacteriaceae</taxon>
        <taxon>Candidatus Mcinerneyibacterium</taxon>
    </lineage>
</organism>
<accession>A0A5D0MGA7</accession>
<dbReference type="InterPro" id="IPR009057">
    <property type="entry name" value="Homeodomain-like_sf"/>
</dbReference>
<dbReference type="PRINTS" id="PR00455">
    <property type="entry name" value="HTHTETR"/>
</dbReference>
<keyword evidence="1 2" id="KW-0238">DNA-binding</keyword>
<evidence type="ECO:0000256" key="2">
    <source>
        <dbReference type="PROSITE-ProRule" id="PRU00335"/>
    </source>
</evidence>
<dbReference type="InterPro" id="IPR001647">
    <property type="entry name" value="HTH_TetR"/>
</dbReference>
<evidence type="ECO:0000313" key="5">
    <source>
        <dbReference type="Proteomes" id="UP000324143"/>
    </source>
</evidence>
<dbReference type="Gene3D" id="1.10.10.60">
    <property type="entry name" value="Homeodomain-like"/>
    <property type="match status" value="1"/>
</dbReference>
<dbReference type="GO" id="GO:0003677">
    <property type="term" value="F:DNA binding"/>
    <property type="evidence" value="ECO:0007669"/>
    <property type="project" value="UniProtKB-UniRule"/>
</dbReference>
<keyword evidence="5" id="KW-1185">Reference proteome</keyword>
<dbReference type="InterPro" id="IPR050109">
    <property type="entry name" value="HTH-type_TetR-like_transc_reg"/>
</dbReference>
<evidence type="ECO:0000313" key="4">
    <source>
        <dbReference type="EMBL" id="TYB30623.1"/>
    </source>
</evidence>